<sequence length="51" mass="5563">MVCCSHGFQYPNPSAIPMISDAQLPYSVAVIPHAPPLMLFPMVSDAMEEVE</sequence>
<evidence type="ECO:0000313" key="1">
    <source>
        <dbReference type="EMBL" id="JAH88311.1"/>
    </source>
</evidence>
<proteinExistence type="predicted"/>
<accession>A0A0E9WDE1</accession>
<dbReference type="AlphaFoldDB" id="A0A0E9WDE1"/>
<organism evidence="1">
    <name type="scientific">Anguilla anguilla</name>
    <name type="common">European freshwater eel</name>
    <name type="synonym">Muraena anguilla</name>
    <dbReference type="NCBI Taxonomy" id="7936"/>
    <lineage>
        <taxon>Eukaryota</taxon>
        <taxon>Metazoa</taxon>
        <taxon>Chordata</taxon>
        <taxon>Craniata</taxon>
        <taxon>Vertebrata</taxon>
        <taxon>Euteleostomi</taxon>
        <taxon>Actinopterygii</taxon>
        <taxon>Neopterygii</taxon>
        <taxon>Teleostei</taxon>
        <taxon>Anguilliformes</taxon>
        <taxon>Anguillidae</taxon>
        <taxon>Anguilla</taxon>
    </lineage>
</organism>
<reference evidence="1" key="2">
    <citation type="journal article" date="2015" name="Fish Shellfish Immunol.">
        <title>Early steps in the European eel (Anguilla anguilla)-Vibrio vulnificus interaction in the gills: Role of the RtxA13 toxin.</title>
        <authorList>
            <person name="Callol A."/>
            <person name="Pajuelo D."/>
            <person name="Ebbesson L."/>
            <person name="Teles M."/>
            <person name="MacKenzie S."/>
            <person name="Amaro C."/>
        </authorList>
    </citation>
    <scope>NUCLEOTIDE SEQUENCE</scope>
</reference>
<reference evidence="1" key="1">
    <citation type="submission" date="2014-11" db="EMBL/GenBank/DDBJ databases">
        <authorList>
            <person name="Amaro Gonzalez C."/>
        </authorList>
    </citation>
    <scope>NUCLEOTIDE SEQUENCE</scope>
</reference>
<dbReference type="EMBL" id="GBXM01020266">
    <property type="protein sequence ID" value="JAH88311.1"/>
    <property type="molecule type" value="Transcribed_RNA"/>
</dbReference>
<name>A0A0E9WDE1_ANGAN</name>
<protein>
    <submittedName>
        <fullName evidence="1">Uncharacterized protein</fullName>
    </submittedName>
</protein>